<keyword evidence="2" id="KW-1185">Reference proteome</keyword>
<dbReference type="EMBL" id="MT418680">
    <property type="protein sequence ID" value="QKF94094.1"/>
    <property type="molecule type" value="Genomic_DNA"/>
</dbReference>
<protein>
    <submittedName>
        <fullName evidence="1">Uncharacterized protein</fullName>
    </submittedName>
</protein>
<proteinExistence type="predicted"/>
<evidence type="ECO:0000313" key="1">
    <source>
        <dbReference type="EMBL" id="QKF94094.1"/>
    </source>
</evidence>
<evidence type="ECO:0000313" key="2">
    <source>
        <dbReference type="Proteomes" id="UP001162001"/>
    </source>
</evidence>
<accession>A0A7D3UVJ7</accession>
<reference evidence="1 2" key="1">
    <citation type="submission" date="2020-04" db="EMBL/GenBank/DDBJ databases">
        <title>Advantages and limits of metagenomic assembly and binning of a giant virus.</title>
        <authorList>
            <person name="Schulz F."/>
            <person name="Andreani J."/>
            <person name="Francis R."/>
            <person name="Boudjemaa H."/>
            <person name="Bou Khalil J.Y."/>
            <person name="Lee J."/>
            <person name="La Scola B."/>
            <person name="Woyke T."/>
        </authorList>
    </citation>
    <scope>NUCLEOTIDE SEQUENCE [LARGE SCALE GENOMIC DNA]</scope>
    <source>
        <strain evidence="1 2">FV1/VV64</strain>
    </source>
</reference>
<dbReference type="Proteomes" id="UP001162001">
    <property type="component" value="Segment"/>
</dbReference>
<organism evidence="1 2">
    <name type="scientific">Fadolivirus FV1/VV64</name>
    <dbReference type="NCBI Taxonomy" id="3070911"/>
    <lineage>
        <taxon>Viruses</taxon>
        <taxon>Varidnaviria</taxon>
        <taxon>Bamfordvirae</taxon>
        <taxon>Nucleocytoviricota</taxon>
        <taxon>Megaviricetes</taxon>
        <taxon>Imitervirales</taxon>
        <taxon>Mimiviridae</taxon>
        <taxon>Klosneuvirinae</taxon>
        <taxon>Fadolivirus</taxon>
        <taxon>Fadolivirus algeromassiliense</taxon>
    </lineage>
</organism>
<gene>
    <name evidence="1" type="ORF">Fadolivirus_1_636</name>
</gene>
<sequence length="155" mass="18041">MQCHNIMTILPSGISDIMSLSNNILNEYMTNTKLCNTIIGPLLNKEDLEEGAMYYIYCKISHVDEGMNIPLTTFIKETYNDFYVNGPSYVIKKYGNEITNMYTNDKNIVLDIIATNNQSYNLRIKEYETINEYNNTTIFNTIDSYHDMIRSFICF</sequence>
<name>A0A7D3UVJ7_9VIRU</name>